<sequence length="471" mass="52151">MWKLFLIGCVLTAITNFPAAFTHTSLNTAVHRVDEFFQKSYANRDIDIDQQHLILLRSVLNCVWYGGQVAGALVSPLICDRYGRKVAFTVSITMMTFAGTLQTLASLTDYPEILIFGRILSSCFSPLSDAALILYLQEISPSSFRGTMSSLYSTGYCVMGLAGMLIGNDHVLGHSLLILLAVPVIVGVPSILFSIIMPETPKYLWLSRKNKNQAIRSLEFYQGQGADYLSDLDEMLREASGQEKNTDKATNLFKNTALKKAFGLSICTLCLTLPFYPLLQSSTHFFTRLGVERSFAQLSSSGLMVALTISCICSTLLIDRLPRRFLLLSTGFTGIAALSLFVAFAYFEKALEALAATFVFIFAYGFGIGPIGWMIPAELVPLSNRSVMFCSCYAVHSIFVVITSFITIPLFDIYGSLCFVPIFIIPSIICLLYVMWHLPETKGREINDILLDLQGSKNARTHVADMKSEQI</sequence>
<dbReference type="SUPFAM" id="SSF103473">
    <property type="entry name" value="MFS general substrate transporter"/>
    <property type="match status" value="1"/>
</dbReference>
<evidence type="ECO:0000256" key="2">
    <source>
        <dbReference type="ARBA" id="ARBA00022692"/>
    </source>
</evidence>
<dbReference type="Gene3D" id="1.20.1250.20">
    <property type="entry name" value="MFS general substrate transporter like domains"/>
    <property type="match status" value="1"/>
</dbReference>
<name>A0AAF3J269_9BILA</name>
<dbReference type="WBParaSite" id="MBELARI_LOCUS11589">
    <property type="protein sequence ID" value="MBELARI_LOCUS11589"/>
    <property type="gene ID" value="MBELARI_LOCUS11589"/>
</dbReference>
<feature type="chain" id="PRO_5041973139" evidence="6">
    <location>
        <begin position="21"/>
        <end position="471"/>
    </location>
</feature>
<comment type="subcellular location">
    <subcellularLocation>
        <location evidence="1">Membrane</location>
        <topology evidence="1">Multi-pass membrane protein</topology>
    </subcellularLocation>
</comment>
<keyword evidence="2 5" id="KW-0812">Transmembrane</keyword>
<feature type="transmembrane region" description="Helical" evidence="5">
    <location>
        <begin position="325"/>
        <end position="347"/>
    </location>
</feature>
<dbReference type="PANTHER" id="PTHR23503">
    <property type="entry name" value="SOLUTE CARRIER FAMILY 2"/>
    <property type="match status" value="1"/>
</dbReference>
<organism evidence="8 9">
    <name type="scientific">Mesorhabditis belari</name>
    <dbReference type="NCBI Taxonomy" id="2138241"/>
    <lineage>
        <taxon>Eukaryota</taxon>
        <taxon>Metazoa</taxon>
        <taxon>Ecdysozoa</taxon>
        <taxon>Nematoda</taxon>
        <taxon>Chromadorea</taxon>
        <taxon>Rhabditida</taxon>
        <taxon>Rhabditina</taxon>
        <taxon>Rhabditomorpha</taxon>
        <taxon>Rhabditoidea</taxon>
        <taxon>Rhabditidae</taxon>
        <taxon>Mesorhabditinae</taxon>
        <taxon>Mesorhabditis</taxon>
    </lineage>
</organism>
<dbReference type="GO" id="GO:0016020">
    <property type="term" value="C:membrane"/>
    <property type="evidence" value="ECO:0007669"/>
    <property type="project" value="UniProtKB-SubCell"/>
</dbReference>
<keyword evidence="6" id="KW-0732">Signal</keyword>
<feature type="transmembrane region" description="Helical" evidence="5">
    <location>
        <begin position="172"/>
        <end position="196"/>
    </location>
</feature>
<feature type="transmembrane region" description="Helical" evidence="5">
    <location>
        <begin position="86"/>
        <end position="107"/>
    </location>
</feature>
<feature type="transmembrane region" description="Helical" evidence="5">
    <location>
        <begin position="261"/>
        <end position="279"/>
    </location>
</feature>
<reference evidence="9" key="1">
    <citation type="submission" date="2024-02" db="UniProtKB">
        <authorList>
            <consortium name="WormBaseParasite"/>
        </authorList>
    </citation>
    <scope>IDENTIFICATION</scope>
</reference>
<dbReference type="InterPro" id="IPR005828">
    <property type="entry name" value="MFS_sugar_transport-like"/>
</dbReference>
<evidence type="ECO:0000313" key="9">
    <source>
        <dbReference type="WBParaSite" id="MBELARI_LOCUS11589"/>
    </source>
</evidence>
<feature type="transmembrane region" description="Helical" evidence="5">
    <location>
        <begin position="299"/>
        <end position="318"/>
    </location>
</feature>
<keyword evidence="4 5" id="KW-0472">Membrane</keyword>
<feature type="transmembrane region" description="Helical" evidence="5">
    <location>
        <begin position="387"/>
        <end position="408"/>
    </location>
</feature>
<evidence type="ECO:0000256" key="4">
    <source>
        <dbReference type="ARBA" id="ARBA00023136"/>
    </source>
</evidence>
<protein>
    <submittedName>
        <fullName evidence="9">Major facilitator superfamily (MFS) profile domain-containing protein</fullName>
    </submittedName>
</protein>
<dbReference type="GO" id="GO:0015149">
    <property type="term" value="F:hexose transmembrane transporter activity"/>
    <property type="evidence" value="ECO:0007669"/>
    <property type="project" value="TreeGrafter"/>
</dbReference>
<proteinExistence type="predicted"/>
<dbReference type="InterPro" id="IPR045263">
    <property type="entry name" value="GLUT"/>
</dbReference>
<dbReference type="InterPro" id="IPR020846">
    <property type="entry name" value="MFS_dom"/>
</dbReference>
<evidence type="ECO:0000256" key="1">
    <source>
        <dbReference type="ARBA" id="ARBA00004141"/>
    </source>
</evidence>
<feature type="signal peptide" evidence="6">
    <location>
        <begin position="1"/>
        <end position="20"/>
    </location>
</feature>
<keyword evidence="3 5" id="KW-1133">Transmembrane helix</keyword>
<dbReference type="InterPro" id="IPR036259">
    <property type="entry name" value="MFS_trans_sf"/>
</dbReference>
<evidence type="ECO:0000256" key="5">
    <source>
        <dbReference type="SAM" id="Phobius"/>
    </source>
</evidence>
<feature type="domain" description="Major facilitator superfamily (MFS) profile" evidence="7">
    <location>
        <begin position="8"/>
        <end position="442"/>
    </location>
</feature>
<accession>A0AAF3J269</accession>
<evidence type="ECO:0000256" key="6">
    <source>
        <dbReference type="SAM" id="SignalP"/>
    </source>
</evidence>
<evidence type="ECO:0000256" key="3">
    <source>
        <dbReference type="ARBA" id="ARBA00022989"/>
    </source>
</evidence>
<feature type="transmembrane region" description="Helical" evidence="5">
    <location>
        <begin position="148"/>
        <end position="166"/>
    </location>
</feature>
<keyword evidence="8" id="KW-1185">Reference proteome</keyword>
<evidence type="ECO:0000259" key="7">
    <source>
        <dbReference type="PROSITE" id="PS50850"/>
    </source>
</evidence>
<feature type="transmembrane region" description="Helical" evidence="5">
    <location>
        <begin position="414"/>
        <end position="436"/>
    </location>
</feature>
<dbReference type="PROSITE" id="PS50850">
    <property type="entry name" value="MFS"/>
    <property type="match status" value="1"/>
</dbReference>
<feature type="transmembrane region" description="Helical" evidence="5">
    <location>
        <begin position="353"/>
        <end position="375"/>
    </location>
</feature>
<evidence type="ECO:0000313" key="8">
    <source>
        <dbReference type="Proteomes" id="UP000887575"/>
    </source>
</evidence>
<dbReference type="Proteomes" id="UP000887575">
    <property type="component" value="Unassembled WGS sequence"/>
</dbReference>
<dbReference type="AlphaFoldDB" id="A0AAF3J269"/>
<dbReference type="PANTHER" id="PTHR23503:SF49">
    <property type="entry name" value="MAJOR FACILITATOR SUPERFAMILY (MFS) PROFILE DOMAIN-CONTAINING PROTEIN"/>
    <property type="match status" value="1"/>
</dbReference>
<dbReference type="Pfam" id="PF00083">
    <property type="entry name" value="Sugar_tr"/>
    <property type="match status" value="1"/>
</dbReference>
<feature type="transmembrane region" description="Helical" evidence="5">
    <location>
        <begin position="113"/>
        <end position="136"/>
    </location>
</feature>